<evidence type="ECO:0000313" key="2">
    <source>
        <dbReference type="EMBL" id="GAA2569304.1"/>
    </source>
</evidence>
<dbReference type="Pfam" id="PF03551">
    <property type="entry name" value="PadR"/>
    <property type="match status" value="1"/>
</dbReference>
<dbReference type="SUPFAM" id="SSF46785">
    <property type="entry name" value="Winged helix' DNA-binding domain"/>
    <property type="match status" value="1"/>
</dbReference>
<dbReference type="InterPro" id="IPR036388">
    <property type="entry name" value="WH-like_DNA-bd_sf"/>
</dbReference>
<organism evidence="2 3">
    <name type="scientific">Microbacterium binotii</name>
    <dbReference type="NCBI Taxonomy" id="462710"/>
    <lineage>
        <taxon>Bacteria</taxon>
        <taxon>Bacillati</taxon>
        <taxon>Actinomycetota</taxon>
        <taxon>Actinomycetes</taxon>
        <taxon>Micrococcales</taxon>
        <taxon>Microbacteriaceae</taxon>
        <taxon>Microbacterium</taxon>
    </lineage>
</organism>
<sequence>MTTRITPLGIMVLALLREDPMHPYEMLRLMRLRHDDRILNVTGGTVYHTVARLERAGLIAEAGTEREGNRPERTSYALTDAGLASLDEWIRAELVRIDRPVEFRVALAEAHNLDRDDVAALLAVRRAALTEQIADLVAGLNKARPGGVSEQYLIEVDRSRALAEADLAWLDAFLGRLGDPSFAWGPDAHDRTSDRYLTQRKAARE</sequence>
<dbReference type="RefSeq" id="WP_344226583.1">
    <property type="nucleotide sequence ID" value="NZ_BAAARI010000003.1"/>
</dbReference>
<proteinExistence type="predicted"/>
<dbReference type="InterPro" id="IPR005149">
    <property type="entry name" value="Tscrpt_reg_PadR_N"/>
</dbReference>
<evidence type="ECO:0000313" key="3">
    <source>
        <dbReference type="Proteomes" id="UP001500274"/>
    </source>
</evidence>
<dbReference type="PANTHER" id="PTHR43252:SF7">
    <property type="entry name" value="TRANSCRIPTIONAL REGULATOR YQJI"/>
    <property type="match status" value="1"/>
</dbReference>
<gene>
    <name evidence="2" type="ORF">GCM10009862_05040</name>
</gene>
<dbReference type="Proteomes" id="UP001500274">
    <property type="component" value="Unassembled WGS sequence"/>
</dbReference>
<evidence type="ECO:0000259" key="1">
    <source>
        <dbReference type="Pfam" id="PF03551"/>
    </source>
</evidence>
<name>A0ABN3P8K9_9MICO</name>
<comment type="caution">
    <text evidence="2">The sequence shown here is derived from an EMBL/GenBank/DDBJ whole genome shotgun (WGS) entry which is preliminary data.</text>
</comment>
<feature type="domain" description="Transcription regulator PadR N-terminal" evidence="1">
    <location>
        <begin position="12"/>
        <end position="87"/>
    </location>
</feature>
<dbReference type="Gene3D" id="1.10.10.10">
    <property type="entry name" value="Winged helix-like DNA-binding domain superfamily/Winged helix DNA-binding domain"/>
    <property type="match status" value="1"/>
</dbReference>
<keyword evidence="3" id="KW-1185">Reference proteome</keyword>
<reference evidence="2 3" key="1">
    <citation type="journal article" date="2019" name="Int. J. Syst. Evol. Microbiol.">
        <title>The Global Catalogue of Microorganisms (GCM) 10K type strain sequencing project: providing services to taxonomists for standard genome sequencing and annotation.</title>
        <authorList>
            <consortium name="The Broad Institute Genomics Platform"/>
            <consortium name="The Broad Institute Genome Sequencing Center for Infectious Disease"/>
            <person name="Wu L."/>
            <person name="Ma J."/>
        </authorList>
    </citation>
    <scope>NUCLEOTIDE SEQUENCE [LARGE SCALE GENOMIC DNA]</scope>
    <source>
        <strain evidence="2 3">JCM 16365</strain>
    </source>
</reference>
<protein>
    <submittedName>
        <fullName evidence="2">PadR family transcriptional regulator</fullName>
    </submittedName>
</protein>
<dbReference type="EMBL" id="BAAARI010000003">
    <property type="protein sequence ID" value="GAA2569304.1"/>
    <property type="molecule type" value="Genomic_DNA"/>
</dbReference>
<dbReference type="PANTHER" id="PTHR43252">
    <property type="entry name" value="TRANSCRIPTIONAL REGULATOR YQJI"/>
    <property type="match status" value="1"/>
</dbReference>
<accession>A0ABN3P8K9</accession>
<dbReference type="InterPro" id="IPR036390">
    <property type="entry name" value="WH_DNA-bd_sf"/>
</dbReference>